<dbReference type="PANTHER" id="PTHR30408">
    <property type="entry name" value="TYPE-1 RESTRICTION ENZYME ECOKI SPECIFICITY PROTEIN"/>
    <property type="match status" value="1"/>
</dbReference>
<proteinExistence type="inferred from homology"/>
<comment type="caution">
    <text evidence="5">The sequence shown here is derived from an EMBL/GenBank/DDBJ whole genome shotgun (WGS) entry which is preliminary data.</text>
</comment>
<gene>
    <name evidence="5" type="ORF">FRT60_21845</name>
</gene>
<dbReference type="Pfam" id="PF01420">
    <property type="entry name" value="Methylase_S"/>
    <property type="match status" value="2"/>
</dbReference>
<name>A0A646P1R7_9PSED</name>
<dbReference type="InterPro" id="IPR052021">
    <property type="entry name" value="Type-I_RS_S_subunit"/>
</dbReference>
<dbReference type="InterPro" id="IPR044946">
    <property type="entry name" value="Restrct_endonuc_typeI_TRD_sf"/>
</dbReference>
<dbReference type="SUPFAM" id="SSF116734">
    <property type="entry name" value="DNA methylase specificity domain"/>
    <property type="match status" value="2"/>
</dbReference>
<keyword evidence="3" id="KW-0238">DNA-binding</keyword>
<keyword evidence="2" id="KW-0680">Restriction system</keyword>
<dbReference type="Gene3D" id="3.90.220.20">
    <property type="entry name" value="DNA methylase specificity domains"/>
    <property type="match status" value="2"/>
</dbReference>
<accession>A0A646P1R7</accession>
<dbReference type="PANTHER" id="PTHR30408:SF12">
    <property type="entry name" value="TYPE I RESTRICTION ENZYME MJAVIII SPECIFICITY SUBUNIT"/>
    <property type="match status" value="1"/>
</dbReference>
<protein>
    <recommendedName>
        <fullName evidence="4">Type I restriction modification DNA specificity domain-containing protein</fullName>
    </recommendedName>
</protein>
<evidence type="ECO:0000313" key="5">
    <source>
        <dbReference type="EMBL" id="MRJ22947.1"/>
    </source>
</evidence>
<organism evidence="5 6">
    <name type="scientific">Pseudomonas haemolytica</name>
    <dbReference type="NCBI Taxonomy" id="2600065"/>
    <lineage>
        <taxon>Bacteria</taxon>
        <taxon>Pseudomonadati</taxon>
        <taxon>Pseudomonadota</taxon>
        <taxon>Gammaproteobacteria</taxon>
        <taxon>Pseudomonadales</taxon>
        <taxon>Pseudomonadaceae</taxon>
        <taxon>Pseudomonas</taxon>
    </lineage>
</organism>
<dbReference type="AlphaFoldDB" id="A0A646P1R7"/>
<dbReference type="Proteomes" id="UP000432048">
    <property type="component" value="Unassembled WGS sequence"/>
</dbReference>
<sequence>MYPGAPMKAGWQLKELQDICSFENGDRGENYPSKSVQTTSGIPFINAGHLTDSGIDFAAMSYIPVERFHLLGNGKIRRDDILFCLRGSLGKFASVGDLSEGAIASSLVIVRPKEGVLDRYLMAYFQSSLCSDMINLFKNGAAQPNLSAGSLKKFSIPVPTIPEQHQIVGILDKAFDGIAKARANTEKNLQNARDLFESHLQSAFAPCGGGWRVKPLGEMALFRNGINFSKSSKGDSLKILGVKDFKDNYWAPLDALETVTTDGTLPESDTLLQNDLVFVRSNGNPELIGRCLLIGEVNERTTHSGFTIRARLHTSEIAPKYLCHFLKSNSARRTMIDGGNGANIKSLNQGTLSNLVIPFPSASEQALIVGRIEELHEEIKRLTFVYQQKLVAIDQLKKSLLHQAFSGNL</sequence>
<dbReference type="InterPro" id="IPR000055">
    <property type="entry name" value="Restrct_endonuc_typeI_TRD"/>
</dbReference>
<dbReference type="CDD" id="cd17264">
    <property type="entry name" value="RMtype1_S_Eco3763I-TRD2-CR2_like"/>
    <property type="match status" value="1"/>
</dbReference>
<dbReference type="CDD" id="cd17517">
    <property type="entry name" value="RMtype1_S_EcoKI_StySPI-TRD2-CR2_like"/>
    <property type="match status" value="1"/>
</dbReference>
<evidence type="ECO:0000256" key="2">
    <source>
        <dbReference type="ARBA" id="ARBA00022747"/>
    </source>
</evidence>
<reference evidence="5 6" key="1">
    <citation type="submission" date="2019-08" db="EMBL/GenBank/DDBJ databases">
        <title>Pseudomonas haemolytica sp. nov. isolated from raw milk and skim milk concentrate.</title>
        <authorList>
            <person name="Hofmann K."/>
            <person name="Huptas C."/>
            <person name="Doll E."/>
            <person name="Scherer S."/>
            <person name="Wenning M."/>
        </authorList>
    </citation>
    <scope>NUCLEOTIDE SEQUENCE [LARGE SCALE GENOMIC DNA]</scope>
    <source>
        <strain evidence="5 6">DSM 108988</strain>
    </source>
</reference>
<evidence type="ECO:0000256" key="3">
    <source>
        <dbReference type="ARBA" id="ARBA00023125"/>
    </source>
</evidence>
<feature type="domain" description="Type I restriction modification DNA specificity" evidence="4">
    <location>
        <begin position="210"/>
        <end position="379"/>
    </location>
</feature>
<dbReference type="GO" id="GO:0003677">
    <property type="term" value="F:DNA binding"/>
    <property type="evidence" value="ECO:0007669"/>
    <property type="project" value="UniProtKB-KW"/>
</dbReference>
<evidence type="ECO:0000259" key="4">
    <source>
        <dbReference type="Pfam" id="PF01420"/>
    </source>
</evidence>
<dbReference type="EMBL" id="VOIX01000009">
    <property type="protein sequence ID" value="MRJ22947.1"/>
    <property type="molecule type" value="Genomic_DNA"/>
</dbReference>
<dbReference type="GO" id="GO:0009307">
    <property type="term" value="P:DNA restriction-modification system"/>
    <property type="evidence" value="ECO:0007669"/>
    <property type="project" value="UniProtKB-KW"/>
</dbReference>
<comment type="similarity">
    <text evidence="1">Belongs to the type-I restriction system S methylase family.</text>
</comment>
<evidence type="ECO:0000256" key="1">
    <source>
        <dbReference type="ARBA" id="ARBA00010923"/>
    </source>
</evidence>
<feature type="domain" description="Type I restriction modification DNA specificity" evidence="4">
    <location>
        <begin position="10"/>
        <end position="179"/>
    </location>
</feature>
<evidence type="ECO:0000313" key="6">
    <source>
        <dbReference type="Proteomes" id="UP000432048"/>
    </source>
</evidence>